<dbReference type="InterPro" id="IPR001296">
    <property type="entry name" value="Glyco_trans_1"/>
</dbReference>
<feature type="domain" description="Glycosyl transferase family 1" evidence="2">
    <location>
        <begin position="194"/>
        <end position="355"/>
    </location>
</feature>
<organism evidence="4 5">
    <name type="scientific">Cnuella takakiae</name>
    <dbReference type="NCBI Taxonomy" id="1302690"/>
    <lineage>
        <taxon>Bacteria</taxon>
        <taxon>Pseudomonadati</taxon>
        <taxon>Bacteroidota</taxon>
        <taxon>Chitinophagia</taxon>
        <taxon>Chitinophagales</taxon>
        <taxon>Chitinophagaceae</taxon>
        <taxon>Cnuella</taxon>
    </lineage>
</organism>
<dbReference type="GO" id="GO:0016757">
    <property type="term" value="F:glycosyltransferase activity"/>
    <property type="evidence" value="ECO:0007669"/>
    <property type="project" value="InterPro"/>
</dbReference>
<dbReference type="Pfam" id="PF00534">
    <property type="entry name" value="Glycos_transf_1"/>
    <property type="match status" value="1"/>
</dbReference>
<dbReference type="STRING" id="1302690.BUE76_15365"/>
<gene>
    <name evidence="4" type="ORF">SAMN05444008_104242</name>
</gene>
<evidence type="ECO:0000313" key="5">
    <source>
        <dbReference type="Proteomes" id="UP000184368"/>
    </source>
</evidence>
<evidence type="ECO:0000259" key="3">
    <source>
        <dbReference type="Pfam" id="PF13439"/>
    </source>
</evidence>
<accession>A0A1M4YDA3</accession>
<keyword evidence="5" id="KW-1185">Reference proteome</keyword>
<evidence type="ECO:0000313" key="4">
    <source>
        <dbReference type="EMBL" id="SHF03730.1"/>
    </source>
</evidence>
<sequence length="404" mass="45599">MKHVAIDTVTLYAGHGGSGGGIWTYTKQLLLNLNQHAAEQTSIKFYCFVNEAFDLLLNNMEVIKVDCDTRKLPNRMKYLHFTLPNLCKKWRIDLLHRLTPEIPFASKTPVVCTLHDFMAEFYERTGRNQGAGFMDRLRNKYFFKTKSYALQHSKAVLTPSQAIRNEAISQFAGEPNRVFVTELATMPAKVNTEPEKISTKPVQFFTIAAFHPHKGHERTIAVFESLRSATQMDAYLNLRGNIQDADTYNNIQKRIAASPERDRIKIIGFDPSSTLADIYKKADFVLLLSEYEGFGLPVLEAQAFGIPVICSAIETFREVAGEAALFISAKDPELIAKDIHALVTDHNKQQQLVQDGIANCRKYNWFETAAKTIAVYNSCLNTGYEFCKTKIEKKLPVIAAGEKE</sequence>
<dbReference type="Pfam" id="PF13439">
    <property type="entry name" value="Glyco_transf_4"/>
    <property type="match status" value="1"/>
</dbReference>
<reference evidence="4 5" key="1">
    <citation type="submission" date="2016-11" db="EMBL/GenBank/DDBJ databases">
        <authorList>
            <person name="Jaros S."/>
            <person name="Januszkiewicz K."/>
            <person name="Wedrychowicz H."/>
        </authorList>
    </citation>
    <scope>NUCLEOTIDE SEQUENCE [LARGE SCALE GENOMIC DNA]</scope>
    <source>
        <strain evidence="4 5">DSM 26897</strain>
    </source>
</reference>
<dbReference type="SUPFAM" id="SSF53756">
    <property type="entry name" value="UDP-Glycosyltransferase/glycogen phosphorylase"/>
    <property type="match status" value="1"/>
</dbReference>
<proteinExistence type="predicted"/>
<dbReference type="InterPro" id="IPR028098">
    <property type="entry name" value="Glyco_trans_4-like_N"/>
</dbReference>
<keyword evidence="1 4" id="KW-0808">Transferase</keyword>
<protein>
    <submittedName>
        <fullName evidence="4">Glycosyltransferase involved in cell wall bisynthesis</fullName>
    </submittedName>
</protein>
<name>A0A1M4YDA3_9BACT</name>
<dbReference type="CDD" id="cd03809">
    <property type="entry name" value="GT4_MtfB-like"/>
    <property type="match status" value="1"/>
</dbReference>
<dbReference type="Gene3D" id="3.40.50.2000">
    <property type="entry name" value="Glycogen Phosphorylase B"/>
    <property type="match status" value="2"/>
</dbReference>
<evidence type="ECO:0000256" key="1">
    <source>
        <dbReference type="ARBA" id="ARBA00022679"/>
    </source>
</evidence>
<evidence type="ECO:0000259" key="2">
    <source>
        <dbReference type="Pfam" id="PF00534"/>
    </source>
</evidence>
<feature type="domain" description="Glycosyltransferase subfamily 4-like N-terminal" evidence="3">
    <location>
        <begin position="20"/>
        <end position="179"/>
    </location>
</feature>
<dbReference type="PANTHER" id="PTHR46401:SF2">
    <property type="entry name" value="GLYCOSYLTRANSFERASE WBBK-RELATED"/>
    <property type="match status" value="1"/>
</dbReference>
<dbReference type="AlphaFoldDB" id="A0A1M4YDA3"/>
<dbReference type="Proteomes" id="UP000184368">
    <property type="component" value="Unassembled WGS sequence"/>
</dbReference>
<dbReference type="PANTHER" id="PTHR46401">
    <property type="entry name" value="GLYCOSYLTRANSFERASE WBBK-RELATED"/>
    <property type="match status" value="1"/>
</dbReference>
<dbReference type="EMBL" id="FQUO01000004">
    <property type="protein sequence ID" value="SHF03730.1"/>
    <property type="molecule type" value="Genomic_DNA"/>
</dbReference>